<dbReference type="PROSITE" id="PS52035">
    <property type="entry name" value="PEPTIDASE_M14"/>
    <property type="match status" value="4"/>
</dbReference>
<feature type="domain" description="Peptidase M14" evidence="12">
    <location>
        <begin position="975"/>
        <end position="1260"/>
    </location>
</feature>
<dbReference type="InterPro" id="IPR050753">
    <property type="entry name" value="Peptidase_M14_domain"/>
</dbReference>
<dbReference type="GO" id="GO:0005615">
    <property type="term" value="C:extracellular space"/>
    <property type="evidence" value="ECO:0007669"/>
    <property type="project" value="TreeGrafter"/>
</dbReference>
<dbReference type="PANTHER" id="PTHR11532">
    <property type="entry name" value="PROTEASE M14 CARBOXYPEPTIDASE"/>
    <property type="match status" value="1"/>
</dbReference>
<evidence type="ECO:0000256" key="5">
    <source>
        <dbReference type="ARBA" id="ARBA00022723"/>
    </source>
</evidence>
<feature type="region of interest" description="Disordered" evidence="10">
    <location>
        <begin position="1417"/>
        <end position="1443"/>
    </location>
</feature>
<comment type="similarity">
    <text evidence="2 9">Belongs to the peptidase M14 family.</text>
</comment>
<comment type="caution">
    <text evidence="9">Lacks conserved residue(s) required for the propagation of feature annotation.</text>
</comment>
<dbReference type="PANTHER" id="PTHR11532:SF73">
    <property type="entry name" value="CARBOXYPEPTIDASE D"/>
    <property type="match status" value="1"/>
</dbReference>
<feature type="transmembrane region" description="Helical" evidence="11">
    <location>
        <begin position="1351"/>
        <end position="1373"/>
    </location>
</feature>
<dbReference type="GO" id="GO:0008270">
    <property type="term" value="F:zinc ion binding"/>
    <property type="evidence" value="ECO:0007669"/>
    <property type="project" value="InterPro"/>
</dbReference>
<dbReference type="GO" id="GO:0016485">
    <property type="term" value="P:protein processing"/>
    <property type="evidence" value="ECO:0007669"/>
    <property type="project" value="TreeGrafter"/>
</dbReference>
<evidence type="ECO:0000256" key="4">
    <source>
        <dbReference type="ARBA" id="ARBA00022670"/>
    </source>
</evidence>
<dbReference type="InterPro" id="IPR000834">
    <property type="entry name" value="Peptidase_M14"/>
</dbReference>
<keyword evidence="4" id="KW-0645">Protease</keyword>
<reference evidence="13" key="1">
    <citation type="journal article" date="2019" name="bioRxiv">
        <title>The Genome of the Zebra Mussel, Dreissena polymorpha: A Resource for Invasive Species Research.</title>
        <authorList>
            <person name="McCartney M.A."/>
            <person name="Auch B."/>
            <person name="Kono T."/>
            <person name="Mallez S."/>
            <person name="Zhang Y."/>
            <person name="Obille A."/>
            <person name="Becker A."/>
            <person name="Abrahante J.E."/>
            <person name="Garbe J."/>
            <person name="Badalamenti J.P."/>
            <person name="Herman A."/>
            <person name="Mangelson H."/>
            <person name="Liachko I."/>
            <person name="Sullivan S."/>
            <person name="Sone E.D."/>
            <person name="Koren S."/>
            <person name="Silverstein K.A.T."/>
            <person name="Beckman K.B."/>
            <person name="Gohl D.M."/>
        </authorList>
    </citation>
    <scope>NUCLEOTIDE SEQUENCE</scope>
    <source>
        <strain evidence="13">Duluth1</strain>
        <tissue evidence="13">Whole animal</tissue>
    </source>
</reference>
<feature type="domain" description="Peptidase M14" evidence="12">
    <location>
        <begin position="617"/>
        <end position="889"/>
    </location>
</feature>
<dbReference type="Gene3D" id="3.40.630.10">
    <property type="entry name" value="Zn peptidases"/>
    <property type="match status" value="4"/>
</dbReference>
<keyword evidence="7" id="KW-0862">Zinc</keyword>
<dbReference type="EMBL" id="JAIWYP010000001">
    <property type="protein sequence ID" value="KAH3886675.1"/>
    <property type="molecule type" value="Genomic_DNA"/>
</dbReference>
<evidence type="ECO:0000256" key="2">
    <source>
        <dbReference type="ARBA" id="ARBA00005988"/>
    </source>
</evidence>
<dbReference type="InterPro" id="IPR008969">
    <property type="entry name" value="CarboxyPept-like_regulatory"/>
</dbReference>
<dbReference type="SUPFAM" id="SSF49464">
    <property type="entry name" value="Carboxypeptidase regulatory domain-like"/>
    <property type="match status" value="4"/>
</dbReference>
<keyword evidence="6" id="KW-0378">Hydrolase</keyword>
<evidence type="ECO:0000313" key="13">
    <source>
        <dbReference type="EMBL" id="KAH3886675.1"/>
    </source>
</evidence>
<dbReference type="FunFam" id="3.40.630.10:FF:000020">
    <property type="entry name" value="Carboxypeptidase D"/>
    <property type="match status" value="1"/>
</dbReference>
<evidence type="ECO:0000256" key="10">
    <source>
        <dbReference type="SAM" id="MobiDB-lite"/>
    </source>
</evidence>
<feature type="active site" description="Proton donor/acceptor" evidence="9">
    <location>
        <position position="486"/>
    </location>
</feature>
<keyword evidence="3" id="KW-0121">Carboxypeptidase</keyword>
<dbReference type="PROSITE" id="PS00132">
    <property type="entry name" value="CARBOXYPEPT_ZN_1"/>
    <property type="match status" value="2"/>
</dbReference>
<dbReference type="CDD" id="cd11308">
    <property type="entry name" value="Peptidase_M14NE-CP-C_like"/>
    <property type="match status" value="3"/>
</dbReference>
<dbReference type="Pfam" id="PF13620">
    <property type="entry name" value="CarboxypepD_reg"/>
    <property type="match status" value="3"/>
</dbReference>
<dbReference type="GO" id="GO:0006518">
    <property type="term" value="P:peptide metabolic process"/>
    <property type="evidence" value="ECO:0007669"/>
    <property type="project" value="TreeGrafter"/>
</dbReference>
<evidence type="ECO:0000313" key="14">
    <source>
        <dbReference type="Proteomes" id="UP000828390"/>
    </source>
</evidence>
<name>A0A9D4N2L5_DREPO</name>
<dbReference type="Pfam" id="PF00246">
    <property type="entry name" value="Peptidase_M14"/>
    <property type="match status" value="5"/>
</dbReference>
<keyword evidence="11" id="KW-1133">Transmembrane helix</keyword>
<evidence type="ECO:0000259" key="12">
    <source>
        <dbReference type="PROSITE" id="PS52035"/>
    </source>
</evidence>
<accession>A0A9D4N2L5</accession>
<keyword evidence="5" id="KW-0479">Metal-binding</keyword>
<dbReference type="SMART" id="SM00631">
    <property type="entry name" value="Zn_pept"/>
    <property type="match status" value="2"/>
</dbReference>
<dbReference type="Gene3D" id="2.60.40.1120">
    <property type="entry name" value="Carboxypeptidase-like, regulatory domain"/>
    <property type="match status" value="4"/>
</dbReference>
<protein>
    <recommendedName>
        <fullName evidence="12">Peptidase M14 domain-containing protein</fullName>
    </recommendedName>
</protein>
<gene>
    <name evidence="13" type="ORF">DPMN_010688</name>
</gene>
<evidence type="ECO:0000256" key="1">
    <source>
        <dbReference type="ARBA" id="ARBA00001947"/>
    </source>
</evidence>
<dbReference type="InterPro" id="IPR057247">
    <property type="entry name" value="CARBOXYPEPT_ZN_2"/>
</dbReference>
<dbReference type="InterPro" id="IPR057246">
    <property type="entry name" value="CARBOXYPEPT_ZN_1"/>
</dbReference>
<dbReference type="SUPFAM" id="SSF53187">
    <property type="entry name" value="Zn-dependent exopeptidases"/>
    <property type="match status" value="4"/>
</dbReference>
<evidence type="ECO:0000256" key="7">
    <source>
        <dbReference type="ARBA" id="ARBA00022833"/>
    </source>
</evidence>
<keyword evidence="11" id="KW-0812">Transmembrane</keyword>
<evidence type="ECO:0000256" key="9">
    <source>
        <dbReference type="PROSITE-ProRule" id="PRU01379"/>
    </source>
</evidence>
<comment type="cofactor">
    <cofactor evidence="1">
        <name>Zn(2+)</name>
        <dbReference type="ChEBI" id="CHEBI:29105"/>
    </cofactor>
</comment>
<reference evidence="13" key="2">
    <citation type="submission" date="2020-11" db="EMBL/GenBank/DDBJ databases">
        <authorList>
            <person name="McCartney M.A."/>
            <person name="Auch B."/>
            <person name="Kono T."/>
            <person name="Mallez S."/>
            <person name="Becker A."/>
            <person name="Gohl D.M."/>
            <person name="Silverstein K.A.T."/>
            <person name="Koren S."/>
            <person name="Bechman K.B."/>
            <person name="Herman A."/>
            <person name="Abrahante J.E."/>
            <person name="Garbe J."/>
        </authorList>
    </citation>
    <scope>NUCLEOTIDE SEQUENCE</scope>
    <source>
        <strain evidence="13">Duluth1</strain>
        <tissue evidence="13">Whole animal</tissue>
    </source>
</reference>
<comment type="caution">
    <text evidence="13">The sequence shown here is derived from an EMBL/GenBank/DDBJ whole genome shotgun (WGS) entry which is preliminary data.</text>
</comment>
<feature type="domain" description="Peptidase M14" evidence="12">
    <location>
        <begin position="1"/>
        <end position="99"/>
    </location>
</feature>
<evidence type="ECO:0000256" key="8">
    <source>
        <dbReference type="ARBA" id="ARBA00023180"/>
    </source>
</evidence>
<feature type="active site" description="Proton donor/acceptor" evidence="9">
    <location>
        <position position="69"/>
    </location>
</feature>
<dbReference type="CDD" id="cd03858">
    <property type="entry name" value="M14_CP_N-E_like"/>
    <property type="match status" value="1"/>
</dbReference>
<evidence type="ECO:0000256" key="3">
    <source>
        <dbReference type="ARBA" id="ARBA00022645"/>
    </source>
</evidence>
<keyword evidence="11" id="KW-0472">Membrane</keyword>
<feature type="compositionally biased region" description="Basic and acidic residues" evidence="10">
    <location>
        <begin position="1430"/>
        <end position="1443"/>
    </location>
</feature>
<keyword evidence="8" id="KW-0325">Glycoprotein</keyword>
<dbReference type="Proteomes" id="UP000828390">
    <property type="component" value="Unassembled WGS sequence"/>
</dbReference>
<evidence type="ECO:0000256" key="11">
    <source>
        <dbReference type="SAM" id="Phobius"/>
    </source>
</evidence>
<dbReference type="GO" id="GO:0004181">
    <property type="term" value="F:metallocarboxypeptidase activity"/>
    <property type="evidence" value="ECO:0007669"/>
    <property type="project" value="InterPro"/>
</dbReference>
<evidence type="ECO:0000256" key="6">
    <source>
        <dbReference type="ARBA" id="ARBA00022801"/>
    </source>
</evidence>
<feature type="domain" description="Peptidase M14" evidence="12">
    <location>
        <begin position="224"/>
        <end position="516"/>
    </location>
</feature>
<dbReference type="FunFam" id="2.60.40.1120:FF:000004">
    <property type="entry name" value="Carboxypeptidase E"/>
    <property type="match status" value="1"/>
</dbReference>
<organism evidence="13 14">
    <name type="scientific">Dreissena polymorpha</name>
    <name type="common">Zebra mussel</name>
    <name type="synonym">Mytilus polymorpha</name>
    <dbReference type="NCBI Taxonomy" id="45954"/>
    <lineage>
        <taxon>Eukaryota</taxon>
        <taxon>Metazoa</taxon>
        <taxon>Spiralia</taxon>
        <taxon>Lophotrochozoa</taxon>
        <taxon>Mollusca</taxon>
        <taxon>Bivalvia</taxon>
        <taxon>Autobranchia</taxon>
        <taxon>Heteroconchia</taxon>
        <taxon>Euheterodonta</taxon>
        <taxon>Imparidentia</taxon>
        <taxon>Neoheterodontei</taxon>
        <taxon>Myida</taxon>
        <taxon>Dreissenoidea</taxon>
        <taxon>Dreissenidae</taxon>
        <taxon>Dreissena</taxon>
    </lineage>
</organism>
<proteinExistence type="inferred from homology"/>
<keyword evidence="14" id="KW-1185">Reference proteome</keyword>
<dbReference type="PRINTS" id="PR00765">
    <property type="entry name" value="CRBOXYPTASEA"/>
</dbReference>
<dbReference type="PROSITE" id="PS00133">
    <property type="entry name" value="CARBOXYPEPT_ZN_2"/>
    <property type="match status" value="1"/>
</dbReference>
<sequence length="1443" mass="160890">FYSASPDDAVFKHLAKTYSFNHRTMHQTGKRCGDIFTDGITNGAHWYDVPGGMQDYNYLHSNCFEITVELSCCKYPLASQLAIEWNNNKDALLAYMEQVHIGVNGQVVDGQTGEVIPGAEISVQGIGKNITTDSHGYFWRLLVKGDYLITVTKTGYEDFHSNAITVPEDAGVNVTFHLHKRSSPPASVPVHREYTLDMLINEVNLLSDSAHREVVTFVEPTEITHHDQDQLESLLRRYSEEYPHITRLYDIGSSVQQKTLWVLEISDNPGHHEPGEPEFKYIGNMHGNEVVGREMLLLLIQLLCKNYGSNEFITGLVNHTRIHIMPTMNPDGYAVSTLGDVMGVAGRVNAHGVDLNRNFPDFFEQTNLNLKQEKETLEVMRWLQEYPFVLSANLHGGSLVANYPFDDGTKGTVSYSTCPDDKTFIQLAESYSMAHSTMHEGHPCPDLSPSEYFKDGITNGAQWYSVSGGMQDYNYVHTNCFEITIEMGCVKYPPAAALSGFWVANKFPLLVFMGQVHKGVKGFVLDASTRAPIANASIEVEGINHTIYSAADGDYWRLLAPGTYNIRAAGPGYEGKTVAVHVGNNAAAEVNFTLVKSPVLSWSKEEDYDIRENVAKKYLTNQEIQDELRHLSVVNSEVMEYQILSKTTSGMVVPLVHITKDLKDHAADKPHTLFIGGLHGDDPVTVEMAMRLIRHLLQGYLQEDAEIQDVLAHSHLYIIPVLDPDGIFNAKVGDCAGALNNNTSEFHSLSLESPALKALHDEFESRKFNMVASLAAGGQYIVIPWENPINGLPMTDDEDVFQMLARSFADALPSIYSSSTCEKTLPSGVVHGSKLKGDGNAVMMDEVYNKYHSLMLSVHMTCCKYPQPEKVPEIWMNTMTPMMRLLRTSTQGAHGKVRNTKGEVLSAAEVKVDQHLQTHTVTNKGEFFFLLTEGTHIIEISAPGYETLTKRVLVERFKVTYLQEVVLSLDVSRFKYHQYSDFQRFMSNLTSMCATRLTSESLGKTVKGQDMWMISLGPAATEYVPEILLVGGLHGDEGVGYEMSMQLSEHLCTNADKDFNIKNILENSRIHIIPTLNPDGLQIAEPGNCDSVRGHLNANNVDLDQTFIAPGSSLTSNMEQETHLVMERLRKLVNPTVTVILRGGDFMVLYPHHTTPAPLSDVDRSTLINLGMSYTTSHPELSTGQLKCNTSKGGEAREMAIAEASTYHRHAGSLMDYMYDSLHTAVVSVYLSCCKYPGPADLLDIWKQNRKSLISVLQQGRLGLHGVVLNFKKEPLPNASITITGSGHIHSVDEQARFWVYLVPGQYEVTVTLPGYEPLKKKLTVEKGFETAELTLILPIVEVEEGYTHTFLVLGVAIIVLLLIFVITTIMCLRNRKASPYSSVGFRRLNVDDSDEEDEIFGDLGKPKKKLLKNGTSEYRDYSDSDDNDKEEHKLFDSRLART</sequence>
<feature type="non-terminal residue" evidence="13">
    <location>
        <position position="1"/>
    </location>
</feature>